<feature type="compositionally biased region" description="Polar residues" evidence="1">
    <location>
        <begin position="143"/>
        <end position="164"/>
    </location>
</feature>
<feature type="non-terminal residue" evidence="2">
    <location>
        <position position="461"/>
    </location>
</feature>
<name>A0AAN7C1N6_9PEZI</name>
<comment type="caution">
    <text evidence="2">The sequence shown here is derived from an EMBL/GenBank/DDBJ whole genome shotgun (WGS) entry which is preliminary data.</text>
</comment>
<sequence>MDEHSHSVAGYTSAYPPGTSAHPLRPITQPHLSSEGPRPSATYSHPFARIVEARPPPEIDEHPYSTARYTPAYSQGTSAHPLRPAPQPHLSSEGPRPSPTYSHPFARIVEARPPSDDPDALYFHDPPPPYEHPPRYESPSRFPVSQSAGEMPAQPTTQPRLNIRSSRKLKNPLKPVHRTAIERMVSLALDILEHESSVRALVYIGVTAVEDWGKNGPGISPRKIIYPTEQTLDRRYTYKRPGNEEMGKWVGFFLRAIRHSFPPIKVKDLNRKRYGYFKRYDWVAGAKVRCVSKGKTPSNENVMLHWEAEDAGVMRLDYGPIASMARVMALHPQGANSDGRRRDAANYRALLVDGALTIAHELVHCFVGLLSGNQIFTPQSLKPPGFGDPNAKEGEAGRTWELRVLGGYARLSHVLERGEQIPRAQVRLDKSIMEIEVDPEAVRAMVERNFEFPLKTIGKWE</sequence>
<evidence type="ECO:0000313" key="3">
    <source>
        <dbReference type="Proteomes" id="UP001303760"/>
    </source>
</evidence>
<protein>
    <submittedName>
        <fullName evidence="2">Uncharacterized protein</fullName>
    </submittedName>
</protein>
<proteinExistence type="predicted"/>
<feature type="compositionally biased region" description="Basic and acidic residues" evidence="1">
    <location>
        <begin position="51"/>
        <end position="63"/>
    </location>
</feature>
<reference evidence="2" key="2">
    <citation type="submission" date="2023-05" db="EMBL/GenBank/DDBJ databases">
        <authorList>
            <consortium name="Lawrence Berkeley National Laboratory"/>
            <person name="Steindorff A."/>
            <person name="Hensen N."/>
            <person name="Bonometti L."/>
            <person name="Westerberg I."/>
            <person name="Brannstrom I.O."/>
            <person name="Guillou S."/>
            <person name="Cros-Aarteil S."/>
            <person name="Calhoun S."/>
            <person name="Haridas S."/>
            <person name="Kuo A."/>
            <person name="Mondo S."/>
            <person name="Pangilinan J."/>
            <person name="Riley R."/>
            <person name="Labutti K."/>
            <person name="Andreopoulos B."/>
            <person name="Lipzen A."/>
            <person name="Chen C."/>
            <person name="Yanf M."/>
            <person name="Daum C."/>
            <person name="Ng V."/>
            <person name="Clum A."/>
            <person name="Ohm R."/>
            <person name="Martin F."/>
            <person name="Silar P."/>
            <person name="Natvig D."/>
            <person name="Lalanne C."/>
            <person name="Gautier V."/>
            <person name="Ament-Velasquez S.L."/>
            <person name="Kruys A."/>
            <person name="Hutchinson M.I."/>
            <person name="Powell A.J."/>
            <person name="Barry K."/>
            <person name="Miller A.N."/>
            <person name="Grigoriev I.V."/>
            <person name="Debuchy R."/>
            <person name="Gladieux P."/>
            <person name="Thoren M.H."/>
            <person name="Johannesson H."/>
        </authorList>
    </citation>
    <scope>NUCLEOTIDE SEQUENCE</scope>
    <source>
        <strain evidence="2">CBS 532.94</strain>
    </source>
</reference>
<organism evidence="2 3">
    <name type="scientific">Achaetomium macrosporum</name>
    <dbReference type="NCBI Taxonomy" id="79813"/>
    <lineage>
        <taxon>Eukaryota</taxon>
        <taxon>Fungi</taxon>
        <taxon>Dikarya</taxon>
        <taxon>Ascomycota</taxon>
        <taxon>Pezizomycotina</taxon>
        <taxon>Sordariomycetes</taxon>
        <taxon>Sordariomycetidae</taxon>
        <taxon>Sordariales</taxon>
        <taxon>Chaetomiaceae</taxon>
        <taxon>Achaetomium</taxon>
    </lineage>
</organism>
<dbReference type="Proteomes" id="UP001303760">
    <property type="component" value="Unassembled WGS sequence"/>
</dbReference>
<gene>
    <name evidence="2" type="ORF">C8A03DRAFT_19478</name>
</gene>
<evidence type="ECO:0000256" key="1">
    <source>
        <dbReference type="SAM" id="MobiDB-lite"/>
    </source>
</evidence>
<evidence type="ECO:0000313" key="2">
    <source>
        <dbReference type="EMBL" id="KAK4233457.1"/>
    </source>
</evidence>
<keyword evidence="3" id="KW-1185">Reference proteome</keyword>
<reference evidence="2" key="1">
    <citation type="journal article" date="2023" name="Mol. Phylogenet. Evol.">
        <title>Genome-scale phylogeny and comparative genomics of the fungal order Sordariales.</title>
        <authorList>
            <person name="Hensen N."/>
            <person name="Bonometti L."/>
            <person name="Westerberg I."/>
            <person name="Brannstrom I.O."/>
            <person name="Guillou S."/>
            <person name="Cros-Aarteil S."/>
            <person name="Calhoun S."/>
            <person name="Haridas S."/>
            <person name="Kuo A."/>
            <person name="Mondo S."/>
            <person name="Pangilinan J."/>
            <person name="Riley R."/>
            <person name="LaButti K."/>
            <person name="Andreopoulos B."/>
            <person name="Lipzen A."/>
            <person name="Chen C."/>
            <person name="Yan M."/>
            <person name="Daum C."/>
            <person name="Ng V."/>
            <person name="Clum A."/>
            <person name="Steindorff A."/>
            <person name="Ohm R.A."/>
            <person name="Martin F."/>
            <person name="Silar P."/>
            <person name="Natvig D.O."/>
            <person name="Lalanne C."/>
            <person name="Gautier V."/>
            <person name="Ament-Velasquez S.L."/>
            <person name="Kruys A."/>
            <person name="Hutchinson M.I."/>
            <person name="Powell A.J."/>
            <person name="Barry K."/>
            <person name="Miller A.N."/>
            <person name="Grigoriev I.V."/>
            <person name="Debuchy R."/>
            <person name="Gladieux P."/>
            <person name="Hiltunen Thoren M."/>
            <person name="Johannesson H."/>
        </authorList>
    </citation>
    <scope>NUCLEOTIDE SEQUENCE</scope>
    <source>
        <strain evidence="2">CBS 532.94</strain>
    </source>
</reference>
<accession>A0AAN7C1N6</accession>
<dbReference type="AlphaFoldDB" id="A0AAN7C1N6"/>
<dbReference type="EMBL" id="MU860551">
    <property type="protein sequence ID" value="KAK4233457.1"/>
    <property type="molecule type" value="Genomic_DNA"/>
</dbReference>
<feature type="region of interest" description="Disordered" evidence="1">
    <location>
        <begin position="1"/>
        <end position="167"/>
    </location>
</feature>